<comment type="catalytic activity">
    <reaction evidence="3">
        <text>L-threonyl-[protein] + ATP = O-phospho-L-threonyl-[protein] + ADP + H(+)</text>
        <dbReference type="Rhea" id="RHEA:46608"/>
        <dbReference type="Rhea" id="RHEA-COMP:11060"/>
        <dbReference type="Rhea" id="RHEA-COMP:11605"/>
        <dbReference type="ChEBI" id="CHEBI:15378"/>
        <dbReference type="ChEBI" id="CHEBI:30013"/>
        <dbReference type="ChEBI" id="CHEBI:30616"/>
        <dbReference type="ChEBI" id="CHEBI:61977"/>
        <dbReference type="ChEBI" id="CHEBI:456216"/>
        <dbReference type="EC" id="2.7.11.1"/>
    </reaction>
</comment>
<keyword evidence="8" id="KW-1185">Reference proteome</keyword>
<protein>
    <recommendedName>
        <fullName evidence="6">Protein kinase domain-containing protein</fullName>
    </recommendedName>
</protein>
<name>A0A8H5LLS5_9AGAR</name>
<feature type="compositionally biased region" description="Low complexity" evidence="5">
    <location>
        <begin position="1198"/>
        <end position="1207"/>
    </location>
</feature>
<dbReference type="PANTHER" id="PTHR22988:SF71">
    <property type="entry name" value="CITRON RHO-INTERACTING KINASE"/>
    <property type="match status" value="1"/>
</dbReference>
<dbReference type="Proteomes" id="UP000559027">
    <property type="component" value="Unassembled WGS sequence"/>
</dbReference>
<dbReference type="OrthoDB" id="3359639at2759"/>
<feature type="compositionally biased region" description="Polar residues" evidence="5">
    <location>
        <begin position="1116"/>
        <end position="1136"/>
    </location>
</feature>
<keyword evidence="1" id="KW-0597">Phosphoprotein</keyword>
<dbReference type="InterPro" id="IPR050839">
    <property type="entry name" value="Rho-assoc_Ser/Thr_Kinase"/>
</dbReference>
<dbReference type="SMART" id="SM00220">
    <property type="entry name" value="S_TKc"/>
    <property type="match status" value="1"/>
</dbReference>
<comment type="catalytic activity">
    <reaction evidence="4">
        <text>L-seryl-[protein] + ATP = O-phospho-L-seryl-[protein] + ADP + H(+)</text>
        <dbReference type="Rhea" id="RHEA:17989"/>
        <dbReference type="Rhea" id="RHEA-COMP:9863"/>
        <dbReference type="Rhea" id="RHEA-COMP:11604"/>
        <dbReference type="ChEBI" id="CHEBI:15378"/>
        <dbReference type="ChEBI" id="CHEBI:29999"/>
        <dbReference type="ChEBI" id="CHEBI:30616"/>
        <dbReference type="ChEBI" id="CHEBI:83421"/>
        <dbReference type="ChEBI" id="CHEBI:456216"/>
        <dbReference type="EC" id="2.7.11.1"/>
    </reaction>
</comment>
<feature type="region of interest" description="Disordered" evidence="5">
    <location>
        <begin position="1116"/>
        <end position="1165"/>
    </location>
</feature>
<dbReference type="Gene3D" id="3.80.10.10">
    <property type="entry name" value="Ribonuclease Inhibitor"/>
    <property type="match status" value="1"/>
</dbReference>
<feature type="compositionally biased region" description="Low complexity" evidence="5">
    <location>
        <begin position="1314"/>
        <end position="1331"/>
    </location>
</feature>
<dbReference type="Gene3D" id="1.10.510.10">
    <property type="entry name" value="Transferase(Phosphotransferase) domain 1"/>
    <property type="match status" value="1"/>
</dbReference>
<feature type="region of interest" description="Disordered" evidence="5">
    <location>
        <begin position="1394"/>
        <end position="1448"/>
    </location>
</feature>
<dbReference type="Pfam" id="PF00069">
    <property type="entry name" value="Pkinase"/>
    <property type="match status" value="1"/>
</dbReference>
<feature type="region of interest" description="Disordered" evidence="5">
    <location>
        <begin position="1484"/>
        <end position="1506"/>
    </location>
</feature>
<evidence type="ECO:0000259" key="6">
    <source>
        <dbReference type="PROSITE" id="PS50011"/>
    </source>
</evidence>
<dbReference type="SUPFAM" id="SSF52047">
    <property type="entry name" value="RNI-like"/>
    <property type="match status" value="1"/>
</dbReference>
<dbReference type="InterPro" id="IPR000719">
    <property type="entry name" value="Prot_kinase_dom"/>
</dbReference>
<evidence type="ECO:0000256" key="5">
    <source>
        <dbReference type="SAM" id="MobiDB-lite"/>
    </source>
</evidence>
<feature type="region of interest" description="Disordered" evidence="5">
    <location>
        <begin position="1186"/>
        <end position="1348"/>
    </location>
</feature>
<dbReference type="PROSITE" id="PS50011">
    <property type="entry name" value="PROTEIN_KINASE_DOM"/>
    <property type="match status" value="1"/>
</dbReference>
<dbReference type="InterPro" id="IPR032675">
    <property type="entry name" value="LRR_dom_sf"/>
</dbReference>
<accession>A0A8H5LLS5</accession>
<dbReference type="GO" id="GO:0005737">
    <property type="term" value="C:cytoplasm"/>
    <property type="evidence" value="ECO:0007669"/>
    <property type="project" value="TreeGrafter"/>
</dbReference>
<proteinExistence type="inferred from homology"/>
<dbReference type="PROSITE" id="PS00108">
    <property type="entry name" value="PROTEIN_KINASE_ST"/>
    <property type="match status" value="1"/>
</dbReference>
<comment type="similarity">
    <text evidence="2">Belongs to the protein kinase superfamily. STE Ser/Thr protein kinase family. COT1 subfamily.</text>
</comment>
<gene>
    <name evidence="7" type="ORF">D9756_002835</name>
</gene>
<feature type="compositionally biased region" description="Low complexity" evidence="5">
    <location>
        <begin position="1226"/>
        <end position="1242"/>
    </location>
</feature>
<dbReference type="SUPFAM" id="SSF56112">
    <property type="entry name" value="Protein kinase-like (PK-like)"/>
    <property type="match status" value="1"/>
</dbReference>
<dbReference type="GO" id="GO:0005524">
    <property type="term" value="F:ATP binding"/>
    <property type="evidence" value="ECO:0007669"/>
    <property type="project" value="InterPro"/>
</dbReference>
<evidence type="ECO:0000256" key="1">
    <source>
        <dbReference type="ARBA" id="ARBA00022553"/>
    </source>
</evidence>
<evidence type="ECO:0000256" key="3">
    <source>
        <dbReference type="ARBA" id="ARBA00047899"/>
    </source>
</evidence>
<dbReference type="GO" id="GO:0005856">
    <property type="term" value="C:cytoskeleton"/>
    <property type="evidence" value="ECO:0007669"/>
    <property type="project" value="TreeGrafter"/>
</dbReference>
<organism evidence="7 8">
    <name type="scientific">Leucocoprinus leucothites</name>
    <dbReference type="NCBI Taxonomy" id="201217"/>
    <lineage>
        <taxon>Eukaryota</taxon>
        <taxon>Fungi</taxon>
        <taxon>Dikarya</taxon>
        <taxon>Basidiomycota</taxon>
        <taxon>Agaricomycotina</taxon>
        <taxon>Agaricomycetes</taxon>
        <taxon>Agaricomycetidae</taxon>
        <taxon>Agaricales</taxon>
        <taxon>Agaricineae</taxon>
        <taxon>Agaricaceae</taxon>
        <taxon>Leucocoprinus</taxon>
    </lineage>
</organism>
<dbReference type="PANTHER" id="PTHR22988">
    <property type="entry name" value="MYOTONIC DYSTROPHY S/T KINASE-RELATED"/>
    <property type="match status" value="1"/>
</dbReference>
<dbReference type="GO" id="GO:0031032">
    <property type="term" value="P:actomyosin structure organization"/>
    <property type="evidence" value="ECO:0007669"/>
    <property type="project" value="TreeGrafter"/>
</dbReference>
<feature type="compositionally biased region" description="Polar residues" evidence="5">
    <location>
        <begin position="1250"/>
        <end position="1270"/>
    </location>
</feature>
<dbReference type="EMBL" id="JAACJO010000002">
    <property type="protein sequence ID" value="KAF5361808.1"/>
    <property type="molecule type" value="Genomic_DNA"/>
</dbReference>
<reference evidence="7 8" key="1">
    <citation type="journal article" date="2020" name="ISME J.">
        <title>Uncovering the hidden diversity of litter-decomposition mechanisms in mushroom-forming fungi.</title>
        <authorList>
            <person name="Floudas D."/>
            <person name="Bentzer J."/>
            <person name="Ahren D."/>
            <person name="Johansson T."/>
            <person name="Persson P."/>
            <person name="Tunlid A."/>
        </authorList>
    </citation>
    <scope>NUCLEOTIDE SEQUENCE [LARGE SCALE GENOMIC DNA]</scope>
    <source>
        <strain evidence="7 8">CBS 146.42</strain>
    </source>
</reference>
<evidence type="ECO:0000313" key="7">
    <source>
        <dbReference type="EMBL" id="KAF5361808.1"/>
    </source>
</evidence>
<dbReference type="InterPro" id="IPR008271">
    <property type="entry name" value="Ser/Thr_kinase_AS"/>
</dbReference>
<evidence type="ECO:0000313" key="8">
    <source>
        <dbReference type="Proteomes" id="UP000559027"/>
    </source>
</evidence>
<dbReference type="GO" id="GO:0004674">
    <property type="term" value="F:protein serine/threonine kinase activity"/>
    <property type="evidence" value="ECO:0007669"/>
    <property type="project" value="UniProtKB-EC"/>
</dbReference>
<evidence type="ECO:0000256" key="2">
    <source>
        <dbReference type="ARBA" id="ARBA00038271"/>
    </source>
</evidence>
<comment type="caution">
    <text evidence="7">The sequence shown here is derived from an EMBL/GenBank/DDBJ whole genome shotgun (WGS) entry which is preliminary data.</text>
</comment>
<dbReference type="InterPro" id="IPR011009">
    <property type="entry name" value="Kinase-like_dom_sf"/>
</dbReference>
<sequence>MYPKLPGILTRKSQASGTFPSLPAEIWHHIALFIPFSYFQTSRLYTINRYLLGYYLNEKYRNISLSFVYGSRESSPGVQFSEQLKRLQCAPLIFDFPRSLEISVREHASVPALYQPPLSPPQKFRFITQHLNSFRRLKTSPDRSIRAEANAVVFPVGNLKAVFSKLCNLTSIECCLFSFEETPTLPFATIFPSVISLAWTASNASLTTINLSFKLKTIPSLSLDGVYFPELYDFRITVSPLSSTMLPDGPLARSLESTGDPLLQFLSRHKDQITRFSFGFPASRFLVDFLNNMPHFSRLEDLAFTLCAGVNTPTLRPLSTFLTRHSDNIRRLKPDLALDPYVPPVADNSGTMSTHLRVQSSSEWWKTQEIFNVSYPSLRQLSFRYTPIMESLTLWRLANLSETLVELELQSYVIYPELERLLAVLESSKHLRTLRIFTQAFSTVLLKLLVNGTPHLKILDLSHYGIGVDERPRISISALMQACESISSHPYPDWSLEVLNLDNRREVGHCKVSFRTAVVHALPSVKCINGVGQREYINSGGSVNRAQQVFRKLKWTGKLALREVVISAETHTSITNYSLELQKYSGMSFYKHKTPWQMNHITTAKLSTLLKSEGDEDADGIALDRLLHGQNVIGKTPKTVEIDALRFQDRDLNIVGTLEYGQFGVVDVVTCRLDGRTYVRKTTEKRFALRTRDQCFPQFERDILLQALKTESKWAPHLLCAFQTHTHLNLIMDYAEAGSLWDVLESTTHGKLLELDLQWWIPQIVSAIHWCHTQGFAHRDIKPQNFVLKQDAHLLLIDFGSAAPLLPPGPDGSRLLPKRYCLVPCGTCDYISPEILQAHEAALVALEMEMEDEEELLSLRSSRNGDEDRGYGVETDWWSFGAMLYEMCYGVAPFFASEIRHTYQKIMNHERSLRFDDSIPVPSVYKDFIRKYGFIIARACHCKLMFASRLLTRPERRIGRRNIMEITDHPLFEAVNWMNLHEQQAPEGLHLPQFTYNEQPALQSEPLAKSLNEESLSQGFAFSALFQSSPLAAGSSPGLSILRQTPSTPAKSAMQEDPSAAFIGFSWGPTPDAFLSSAPEASNTISPPTQLPIPSTPQFTILGAPSHLLTPVIPSTTPRHLTTPQPRYNTFSTPNNRPYMFTPFRTNTLPRSAPRTAQRRDLSDREAMKQLVDCVGMSARKRVLESGRKPKVLTNPASLRSRSGYGSSRKELRFVGDPIPMPDYRSFSNASTSLSSSMPSGSNVPRDSHAVSNSNPLDNSNFPNNQTQARRPSPLPVPSHNLSTVDGSDVPYSASEADTEITESEGPPSPSPRPNSALSASLSLSRRSGSATPTATMTMMFGNTSSSMRSNANASALLARRPSGSGSSLLAVPPPLAARSSSFPSVLHSHLLNEEVEERKAPRERPGSGRNKVLVERSASGDRKESTSSFPPKPAGNDRPALMNTRVDGQGANERVVVSGWRASGADIDTHRPVTSITSVERVRLGSGGGLQEEETRPGNSDDDYKQLEKRLYLLMEEIGDIEEKLTKVKLGLR</sequence>
<dbReference type="Gene3D" id="3.30.200.20">
    <property type="entry name" value="Phosphorylase Kinase, domain 1"/>
    <property type="match status" value="1"/>
</dbReference>
<evidence type="ECO:0000256" key="4">
    <source>
        <dbReference type="ARBA" id="ARBA00048679"/>
    </source>
</evidence>
<feature type="domain" description="Protein kinase" evidence="6">
    <location>
        <begin position="652"/>
        <end position="972"/>
    </location>
</feature>
<feature type="compositionally biased region" description="Basic and acidic residues" evidence="5">
    <location>
        <begin position="1394"/>
        <end position="1426"/>
    </location>
</feature>
<feature type="compositionally biased region" description="Polar residues" evidence="5">
    <location>
        <begin position="1332"/>
        <end position="1344"/>
    </location>
</feature>